<reference evidence="1" key="1">
    <citation type="submission" date="2020-05" db="EMBL/GenBank/DDBJ databases">
        <title>Large-scale comparative analyses of tick genomes elucidate their genetic diversity and vector capacities.</title>
        <authorList>
            <person name="Jia N."/>
            <person name="Wang J."/>
            <person name="Shi W."/>
            <person name="Du L."/>
            <person name="Sun Y."/>
            <person name="Zhan W."/>
            <person name="Jiang J."/>
            <person name="Wang Q."/>
            <person name="Zhang B."/>
            <person name="Ji P."/>
            <person name="Sakyi L.B."/>
            <person name="Cui X."/>
            <person name="Yuan T."/>
            <person name="Jiang B."/>
            <person name="Yang W."/>
            <person name="Lam T.T.-Y."/>
            <person name="Chang Q."/>
            <person name="Ding S."/>
            <person name="Wang X."/>
            <person name="Zhu J."/>
            <person name="Ruan X."/>
            <person name="Zhao L."/>
            <person name="Wei J."/>
            <person name="Que T."/>
            <person name="Du C."/>
            <person name="Cheng J."/>
            <person name="Dai P."/>
            <person name="Han X."/>
            <person name="Huang E."/>
            <person name="Gao Y."/>
            <person name="Liu J."/>
            <person name="Shao H."/>
            <person name="Ye R."/>
            <person name="Li L."/>
            <person name="Wei W."/>
            <person name="Wang X."/>
            <person name="Wang C."/>
            <person name="Yang T."/>
            <person name="Huo Q."/>
            <person name="Li W."/>
            <person name="Guo W."/>
            <person name="Chen H."/>
            <person name="Zhou L."/>
            <person name="Ni X."/>
            <person name="Tian J."/>
            <person name="Zhou Y."/>
            <person name="Sheng Y."/>
            <person name="Liu T."/>
            <person name="Pan Y."/>
            <person name="Xia L."/>
            <person name="Li J."/>
            <person name="Zhao F."/>
            <person name="Cao W."/>
        </authorList>
    </citation>
    <scope>NUCLEOTIDE SEQUENCE</scope>
    <source>
        <strain evidence="1">Hyas-2018</strain>
    </source>
</reference>
<proteinExistence type="predicted"/>
<evidence type="ECO:0000313" key="2">
    <source>
        <dbReference type="Proteomes" id="UP000821845"/>
    </source>
</evidence>
<accession>A0ACB7T934</accession>
<evidence type="ECO:0000313" key="1">
    <source>
        <dbReference type="EMBL" id="KAH6943350.1"/>
    </source>
</evidence>
<gene>
    <name evidence="1" type="ORF">HPB50_020220</name>
</gene>
<protein>
    <submittedName>
        <fullName evidence="1">Uncharacterized protein</fullName>
    </submittedName>
</protein>
<comment type="caution">
    <text evidence="1">The sequence shown here is derived from an EMBL/GenBank/DDBJ whole genome shotgun (WGS) entry which is preliminary data.</text>
</comment>
<keyword evidence="2" id="KW-1185">Reference proteome</keyword>
<dbReference type="Proteomes" id="UP000821845">
    <property type="component" value="Chromosome 10"/>
</dbReference>
<dbReference type="EMBL" id="CM023490">
    <property type="protein sequence ID" value="KAH6943350.1"/>
    <property type="molecule type" value="Genomic_DNA"/>
</dbReference>
<organism evidence="1 2">
    <name type="scientific">Hyalomma asiaticum</name>
    <name type="common">Tick</name>
    <dbReference type="NCBI Taxonomy" id="266040"/>
    <lineage>
        <taxon>Eukaryota</taxon>
        <taxon>Metazoa</taxon>
        <taxon>Ecdysozoa</taxon>
        <taxon>Arthropoda</taxon>
        <taxon>Chelicerata</taxon>
        <taxon>Arachnida</taxon>
        <taxon>Acari</taxon>
        <taxon>Parasitiformes</taxon>
        <taxon>Ixodida</taxon>
        <taxon>Ixodoidea</taxon>
        <taxon>Ixodidae</taxon>
        <taxon>Hyalomminae</taxon>
        <taxon>Hyalomma</taxon>
    </lineage>
</organism>
<name>A0ACB7T934_HYAAI</name>
<sequence length="180" mass="19445">MALTGRATTREGSLARRDEQETSSETVCTNAEDEIRMERFCARTVVGGLLFEARAELFGLSGIAAASTLPLKARSVGRRRCSNPGFVPCSAGVGFLRVPFNFSVQRRWLALLRRAPGVGRGARGGGGVVVFPRAAREMILRGVGETLQSKRKHRNSLSRQASRVAALGRRVGSSPLVIKH</sequence>